<dbReference type="AlphaFoldDB" id="A0A7Y6UBS2"/>
<dbReference type="RefSeq" id="WP_176350857.1">
    <property type="nucleotide sequence ID" value="NZ_JABWDJ010000358.1"/>
</dbReference>
<reference evidence="10 11" key="1">
    <citation type="submission" date="2020-04" db="EMBL/GenBank/DDBJ databases">
        <authorList>
            <person name="Pieper L."/>
        </authorList>
    </citation>
    <scope>NUCLEOTIDE SEQUENCE [LARGE SCALE GENOMIC DNA]</scope>
    <source>
        <strain evidence="10 11">B33</strain>
    </source>
</reference>
<feature type="non-terminal residue" evidence="10">
    <location>
        <position position="1"/>
    </location>
</feature>
<keyword evidence="4 9" id="KW-0812">Transmembrane</keyword>
<feature type="non-terminal residue" evidence="10">
    <location>
        <position position="142"/>
    </location>
</feature>
<dbReference type="GO" id="GO:0008556">
    <property type="term" value="F:P-type potassium transmembrane transporter activity"/>
    <property type="evidence" value="ECO:0007669"/>
    <property type="project" value="InterPro"/>
</dbReference>
<keyword evidence="3" id="KW-0633">Potassium transport</keyword>
<evidence type="ECO:0000256" key="7">
    <source>
        <dbReference type="ARBA" id="ARBA00023065"/>
    </source>
</evidence>
<evidence type="ECO:0000256" key="9">
    <source>
        <dbReference type="SAM" id="Phobius"/>
    </source>
</evidence>
<evidence type="ECO:0000256" key="1">
    <source>
        <dbReference type="ARBA" id="ARBA00022448"/>
    </source>
</evidence>
<keyword evidence="5" id="KW-0630">Potassium</keyword>
<dbReference type="GO" id="GO:0005886">
    <property type="term" value="C:plasma membrane"/>
    <property type="evidence" value="ECO:0007669"/>
    <property type="project" value="TreeGrafter"/>
</dbReference>
<dbReference type="PANTHER" id="PTHR30607:SF2">
    <property type="entry name" value="POTASSIUM-TRANSPORTING ATPASE POTASSIUM-BINDING SUBUNIT"/>
    <property type="match status" value="1"/>
</dbReference>
<dbReference type="Pfam" id="PF03814">
    <property type="entry name" value="KdpA"/>
    <property type="match status" value="1"/>
</dbReference>
<dbReference type="InterPro" id="IPR004623">
    <property type="entry name" value="KdpA"/>
</dbReference>
<evidence type="ECO:0000256" key="4">
    <source>
        <dbReference type="ARBA" id="ARBA00022692"/>
    </source>
</evidence>
<name>A0A7Y6UBS2_PHOVU</name>
<dbReference type="EMBL" id="JABWDJ010000358">
    <property type="protein sequence ID" value="NVB76330.1"/>
    <property type="molecule type" value="Genomic_DNA"/>
</dbReference>
<keyword evidence="2" id="KW-1003">Cell membrane</keyword>
<organism evidence="10 11">
    <name type="scientific">Phocaeicola vulgatus</name>
    <name type="common">Bacteroides vulgatus</name>
    <dbReference type="NCBI Taxonomy" id="821"/>
    <lineage>
        <taxon>Bacteria</taxon>
        <taxon>Pseudomonadati</taxon>
        <taxon>Bacteroidota</taxon>
        <taxon>Bacteroidia</taxon>
        <taxon>Bacteroidales</taxon>
        <taxon>Bacteroidaceae</taxon>
        <taxon>Phocaeicola</taxon>
    </lineage>
</organism>
<feature type="transmembrane region" description="Helical" evidence="9">
    <location>
        <begin position="92"/>
        <end position="119"/>
    </location>
</feature>
<feature type="transmembrane region" description="Helical" evidence="9">
    <location>
        <begin position="20"/>
        <end position="44"/>
    </location>
</feature>
<comment type="caution">
    <text evidence="10">The sequence shown here is derived from an EMBL/GenBank/DDBJ whole genome shotgun (WGS) entry which is preliminary data.</text>
</comment>
<keyword evidence="8 9" id="KW-0472">Membrane</keyword>
<evidence type="ECO:0000313" key="10">
    <source>
        <dbReference type="EMBL" id="NVB76330.1"/>
    </source>
</evidence>
<sequence length="142" mass="15596">MVGRTPEFLGKKVEAREMKIATIVALLHPFVILVFTALSSYIYVHHPDFVESEGGWLNNLGFHGLSEQLYEYTSCAANNGSGFEGLGDNTYFWNYTCGIVLILSRFIPIVGQVAIAGLLAQKKFIPESAGTLKTDTLTFGVM</sequence>
<evidence type="ECO:0000256" key="5">
    <source>
        <dbReference type="ARBA" id="ARBA00022958"/>
    </source>
</evidence>
<protein>
    <submittedName>
        <fullName evidence="10">Potassium-transporting ATPase subunit KdpA</fullName>
    </submittedName>
</protein>
<evidence type="ECO:0000256" key="3">
    <source>
        <dbReference type="ARBA" id="ARBA00022538"/>
    </source>
</evidence>
<evidence type="ECO:0000256" key="2">
    <source>
        <dbReference type="ARBA" id="ARBA00022475"/>
    </source>
</evidence>
<gene>
    <name evidence="10" type="ORF">HUV05_23130</name>
</gene>
<accession>A0A7Y6UBS2</accession>
<evidence type="ECO:0000256" key="6">
    <source>
        <dbReference type="ARBA" id="ARBA00022989"/>
    </source>
</evidence>
<dbReference type="Proteomes" id="UP000524321">
    <property type="component" value="Unassembled WGS sequence"/>
</dbReference>
<proteinExistence type="predicted"/>
<keyword evidence="1" id="KW-0813">Transport</keyword>
<dbReference type="PANTHER" id="PTHR30607">
    <property type="entry name" value="POTASSIUM-TRANSPORTING ATPASE A CHAIN"/>
    <property type="match status" value="1"/>
</dbReference>
<keyword evidence="6 9" id="KW-1133">Transmembrane helix</keyword>
<evidence type="ECO:0000256" key="8">
    <source>
        <dbReference type="ARBA" id="ARBA00023136"/>
    </source>
</evidence>
<reference evidence="10 11" key="2">
    <citation type="submission" date="2020-07" db="EMBL/GenBank/DDBJ databases">
        <title>Bacterial metabolism rescues the inhibition of intestinal drug absorption by food and drug additives.</title>
        <authorList>
            <person name="Zou L."/>
            <person name="Spanogiannopoulos P."/>
            <person name="Chien H.-C."/>
            <person name="Pieper L.M."/>
            <person name="Cai W."/>
            <person name="Khuri N."/>
            <person name="Pottel J."/>
            <person name="Vora B."/>
            <person name="Ni Z."/>
            <person name="Tsakalozou E."/>
            <person name="Zhang W."/>
            <person name="Shoichet B.K."/>
            <person name="Giacomini K.M."/>
            <person name="Turnbaugh P.J."/>
        </authorList>
    </citation>
    <scope>NUCLEOTIDE SEQUENCE [LARGE SCALE GENOMIC DNA]</scope>
    <source>
        <strain evidence="10 11">B33</strain>
    </source>
</reference>
<keyword evidence="7" id="KW-0406">Ion transport</keyword>
<evidence type="ECO:0000313" key="11">
    <source>
        <dbReference type="Proteomes" id="UP000524321"/>
    </source>
</evidence>